<dbReference type="EMBL" id="SDMP01000002">
    <property type="protein sequence ID" value="RYR70740.1"/>
    <property type="molecule type" value="Genomic_DNA"/>
</dbReference>
<dbReference type="InterPro" id="IPR056789">
    <property type="entry name" value="LRR_R13L1-DRL21"/>
</dbReference>
<accession>A0A445E5L8</accession>
<evidence type="ECO:0000259" key="1">
    <source>
        <dbReference type="Pfam" id="PF25019"/>
    </source>
</evidence>
<organism evidence="2 3">
    <name type="scientific">Arachis hypogaea</name>
    <name type="common">Peanut</name>
    <dbReference type="NCBI Taxonomy" id="3818"/>
    <lineage>
        <taxon>Eukaryota</taxon>
        <taxon>Viridiplantae</taxon>
        <taxon>Streptophyta</taxon>
        <taxon>Embryophyta</taxon>
        <taxon>Tracheophyta</taxon>
        <taxon>Spermatophyta</taxon>
        <taxon>Magnoliopsida</taxon>
        <taxon>eudicotyledons</taxon>
        <taxon>Gunneridae</taxon>
        <taxon>Pentapetalae</taxon>
        <taxon>rosids</taxon>
        <taxon>fabids</taxon>
        <taxon>Fabales</taxon>
        <taxon>Fabaceae</taxon>
        <taxon>Papilionoideae</taxon>
        <taxon>50 kb inversion clade</taxon>
        <taxon>dalbergioids sensu lato</taxon>
        <taxon>Dalbergieae</taxon>
        <taxon>Pterocarpus clade</taxon>
        <taxon>Arachis</taxon>
    </lineage>
</organism>
<dbReference type="InterPro" id="IPR032675">
    <property type="entry name" value="LRR_dom_sf"/>
</dbReference>
<dbReference type="Gene3D" id="3.80.10.10">
    <property type="entry name" value="Ribonuclease Inhibitor"/>
    <property type="match status" value="2"/>
</dbReference>
<name>A0A445E5L8_ARAHY</name>
<dbReference type="AlphaFoldDB" id="A0A445E5L8"/>
<dbReference type="Pfam" id="PF25019">
    <property type="entry name" value="LRR_R13L1-DRL21"/>
    <property type="match status" value="1"/>
</dbReference>
<proteinExistence type="predicted"/>
<sequence length="347" mass="39473">MFPDWVGQSSYHNMTELELSGCRNCWVLPSLGQLPALTTLKISECDMVKMIDGSFYKGDGTHHHQQTPFPSLKYLSFYYMGCWEEWESYECDEDDAPFPQLEHLLIANCPKLRGVLPSFLPALKEIVISGCEELGCDLPRAPIICQLEIYGKQEARMRDLPLSLQHLRIEGNQLVDSLFEAMTHTQPTSLSYIRISNCSSVVSFSGDALPPSLEDLRIYDCKNVEFPMQHQQHDSLTYLTIKNSCDSLTSLALSTFPNLYYLRIQELQNLTSLEVSQSQSLQDLSISGCPKLENIIRLPACLREWIKYKGKEKIRIKECKSPTTVIQRLKQGKQSNKAAANFETRTS</sequence>
<keyword evidence="3" id="KW-1185">Reference proteome</keyword>
<gene>
    <name evidence="2" type="ORF">Ahy_A02g005052</name>
</gene>
<feature type="domain" description="R13L1/DRL21-like LRR repeat region" evidence="1">
    <location>
        <begin position="2"/>
        <end position="45"/>
    </location>
</feature>
<comment type="caution">
    <text evidence="2">The sequence shown here is derived from an EMBL/GenBank/DDBJ whole genome shotgun (WGS) entry which is preliminary data.</text>
</comment>
<evidence type="ECO:0000313" key="3">
    <source>
        <dbReference type="Proteomes" id="UP000289738"/>
    </source>
</evidence>
<dbReference type="PANTHER" id="PTHR47186">
    <property type="entry name" value="LEUCINE-RICH REPEAT-CONTAINING PROTEIN 57"/>
    <property type="match status" value="1"/>
</dbReference>
<dbReference type="Proteomes" id="UP000289738">
    <property type="component" value="Chromosome A02"/>
</dbReference>
<dbReference type="SUPFAM" id="SSF52058">
    <property type="entry name" value="L domain-like"/>
    <property type="match status" value="1"/>
</dbReference>
<dbReference type="PANTHER" id="PTHR47186:SF18">
    <property type="entry name" value="RX N-TERMINAL DOMAIN-CONTAINING PROTEIN"/>
    <property type="match status" value="1"/>
</dbReference>
<protein>
    <recommendedName>
        <fullName evidence="1">R13L1/DRL21-like LRR repeat region domain-containing protein</fullName>
    </recommendedName>
</protein>
<evidence type="ECO:0000313" key="2">
    <source>
        <dbReference type="EMBL" id="RYR70740.1"/>
    </source>
</evidence>
<reference evidence="2 3" key="1">
    <citation type="submission" date="2019-01" db="EMBL/GenBank/DDBJ databases">
        <title>Sequencing of cultivated peanut Arachis hypogaea provides insights into genome evolution and oil improvement.</title>
        <authorList>
            <person name="Chen X."/>
        </authorList>
    </citation>
    <scope>NUCLEOTIDE SEQUENCE [LARGE SCALE GENOMIC DNA]</scope>
    <source>
        <strain evidence="3">cv. Fuhuasheng</strain>
        <tissue evidence="2">Leaves</tissue>
    </source>
</reference>